<dbReference type="Proteomes" id="UP000479293">
    <property type="component" value="Unassembled WGS sequence"/>
</dbReference>
<proteinExistence type="predicted"/>
<keyword evidence="2" id="KW-1185">Reference proteome</keyword>
<comment type="caution">
    <text evidence="1">The sequence shown here is derived from an EMBL/GenBank/DDBJ whole genome shotgun (WGS) entry which is preliminary data.</text>
</comment>
<dbReference type="EMBL" id="WHLY01000004">
    <property type="protein sequence ID" value="MPR37239.1"/>
    <property type="molecule type" value="Genomic_DNA"/>
</dbReference>
<dbReference type="InterPro" id="IPR009003">
    <property type="entry name" value="Peptidase_S1_PA"/>
</dbReference>
<name>A0A7C9BW21_9BACT</name>
<accession>A0A7C9BW21</accession>
<evidence type="ECO:0000313" key="1">
    <source>
        <dbReference type="EMBL" id="MPR37239.1"/>
    </source>
</evidence>
<evidence type="ECO:0000313" key="2">
    <source>
        <dbReference type="Proteomes" id="UP000479293"/>
    </source>
</evidence>
<sequence>MRSRLILLAFLAGVLWIFQSCSKATVQLPVDTSRLMRIEDVLQGDDHQLLDLLNIVRGSVGKRGPGSKTIWSTKNDFGLGLYVSANHVYGLNSWRTRSAEYFDLATVNPGIFETSQIPPENGYSELGTTLTADFPLMHFDISVSATNTTILPSEDFYLGIVDNQRVKQGMFPQYPVLVQTNAPLQMYDPGNRSKADQTWNEPIKGERAILVGYPQDVVNYPNGAVAYGKILSDKEAESILTQLRSAGDSEGDIPYNSLIEFIVEAPGIAGMSGGGVFNSTGQLLGIMVRGSEVENVPRIIRAVKVSHINSKLKKFYSSLPQADKDKIRSYVSGEL</sequence>
<organism evidence="1 2">
    <name type="scientific">Salmonirosea aquatica</name>
    <dbReference type="NCBI Taxonomy" id="2654236"/>
    <lineage>
        <taxon>Bacteria</taxon>
        <taxon>Pseudomonadati</taxon>
        <taxon>Bacteroidota</taxon>
        <taxon>Cytophagia</taxon>
        <taxon>Cytophagales</taxon>
        <taxon>Spirosomataceae</taxon>
        <taxon>Salmonirosea</taxon>
    </lineage>
</organism>
<dbReference type="Gene3D" id="2.40.10.10">
    <property type="entry name" value="Trypsin-like serine proteases"/>
    <property type="match status" value="1"/>
</dbReference>
<dbReference type="SUPFAM" id="SSF50494">
    <property type="entry name" value="Trypsin-like serine proteases"/>
    <property type="match status" value="1"/>
</dbReference>
<evidence type="ECO:0008006" key="3">
    <source>
        <dbReference type="Google" id="ProtNLM"/>
    </source>
</evidence>
<dbReference type="PROSITE" id="PS51257">
    <property type="entry name" value="PROKAR_LIPOPROTEIN"/>
    <property type="match status" value="1"/>
</dbReference>
<protein>
    <recommendedName>
        <fullName evidence="3">Serine protease</fullName>
    </recommendedName>
</protein>
<dbReference type="AlphaFoldDB" id="A0A7C9BW21"/>
<gene>
    <name evidence="1" type="ORF">GBK04_28880</name>
</gene>
<dbReference type="RefSeq" id="WP_152766574.1">
    <property type="nucleotide sequence ID" value="NZ_WHLY01000004.1"/>
</dbReference>
<reference evidence="1 2" key="1">
    <citation type="submission" date="2019-10" db="EMBL/GenBank/DDBJ databases">
        <title>Draft Genome Sequence of Cytophagaceae sp. SJW1-29.</title>
        <authorList>
            <person name="Choi A."/>
        </authorList>
    </citation>
    <scope>NUCLEOTIDE SEQUENCE [LARGE SCALE GENOMIC DNA]</scope>
    <source>
        <strain evidence="1 2">SJW1-29</strain>
    </source>
</reference>
<dbReference type="InterPro" id="IPR043504">
    <property type="entry name" value="Peptidase_S1_PA_chymotrypsin"/>
</dbReference>